<organism evidence="1 2">
    <name type="scientific">Polaribacter porphyrae</name>
    <dbReference type="NCBI Taxonomy" id="1137780"/>
    <lineage>
        <taxon>Bacteria</taxon>
        <taxon>Pseudomonadati</taxon>
        <taxon>Bacteroidota</taxon>
        <taxon>Flavobacteriia</taxon>
        <taxon>Flavobacteriales</taxon>
        <taxon>Flavobacteriaceae</taxon>
    </lineage>
</organism>
<reference evidence="1 2" key="1">
    <citation type="submission" date="2016-12" db="EMBL/GenBank/DDBJ databases">
        <title>Trade-off between light-utilization and light-protection in marine flavobacteria.</title>
        <authorList>
            <person name="Kumagai Y."/>
            <person name="Yoshizawa S."/>
            <person name="Kogure K."/>
            <person name="Iwasaki W."/>
        </authorList>
    </citation>
    <scope>NUCLEOTIDE SEQUENCE [LARGE SCALE GENOMIC DNA]</scope>
    <source>
        <strain evidence="1 2">NBRC 108759</strain>
    </source>
</reference>
<evidence type="ECO:0000313" key="2">
    <source>
        <dbReference type="Proteomes" id="UP000238882"/>
    </source>
</evidence>
<proteinExistence type="predicted"/>
<accession>A0A2S7WTP6</accession>
<sequence length="120" mass="13537">MSLFNKMMTNKFDNAEPKEYAIEKAKNNDELKEIIGNNIVIEKNSDKQKKKGSFTFSLGGNGLNINQNSVDLKIGLIGEKGSAILNVVAFKENSKWIYKNIYVTIPNSNKKIKLLNNKKI</sequence>
<dbReference type="InterPro" id="IPR014807">
    <property type="entry name" value="Coa1"/>
</dbReference>
<keyword evidence="2" id="KW-1185">Reference proteome</keyword>
<evidence type="ECO:0000313" key="1">
    <source>
        <dbReference type="EMBL" id="PQJ80692.1"/>
    </source>
</evidence>
<protein>
    <submittedName>
        <fullName evidence="1">Uncharacterized protein</fullName>
    </submittedName>
</protein>
<dbReference type="Pfam" id="PF08695">
    <property type="entry name" value="Coa1"/>
    <property type="match status" value="1"/>
</dbReference>
<dbReference type="Proteomes" id="UP000238882">
    <property type="component" value="Unassembled WGS sequence"/>
</dbReference>
<gene>
    <name evidence="1" type="ORF">BTO18_16605</name>
</gene>
<comment type="caution">
    <text evidence="1">The sequence shown here is derived from an EMBL/GenBank/DDBJ whole genome shotgun (WGS) entry which is preliminary data.</text>
</comment>
<name>A0A2S7WTP6_9FLAO</name>
<dbReference type="AlphaFoldDB" id="A0A2S7WTP6"/>
<dbReference type="EMBL" id="MSCN01000001">
    <property type="protein sequence ID" value="PQJ80692.1"/>
    <property type="molecule type" value="Genomic_DNA"/>
</dbReference>